<dbReference type="Proteomes" id="UP000290682">
    <property type="component" value="Unassembled WGS sequence"/>
</dbReference>
<accession>A0ABY0FFQ1</accession>
<dbReference type="Gene3D" id="1.25.40.10">
    <property type="entry name" value="Tetratricopeptide repeat domain"/>
    <property type="match status" value="1"/>
</dbReference>
<dbReference type="SUPFAM" id="SSF48452">
    <property type="entry name" value="TPR-like"/>
    <property type="match status" value="1"/>
</dbReference>
<protein>
    <submittedName>
        <fullName evidence="1">DUF924 domain-containing protein</fullName>
    </submittedName>
</protein>
<sequence>MDDWVNSVLECWFGGSDEASLSAPRDAWFRKDAAFDAELRERFLGLWQSMADGERLAEADSPRAALAQLIVLDQFPRNLFRGDARAFASDAAARKLAKQVVAEGWDEQLPPVARWFVYLPFEHSEDLADQHEASRLFEALPDGSPGCAGVIDYAHRHRDIVARFGRFPHRNAVLGRPDTPEEAAFLERPGSSF</sequence>
<gene>
    <name evidence="1" type="ORF">EBB06_04355</name>
</gene>
<keyword evidence="2" id="KW-1185">Reference proteome</keyword>
<dbReference type="InterPro" id="IPR011990">
    <property type="entry name" value="TPR-like_helical_dom_sf"/>
</dbReference>
<evidence type="ECO:0000313" key="1">
    <source>
        <dbReference type="EMBL" id="RXZ45130.1"/>
    </source>
</evidence>
<dbReference type="Gene3D" id="1.20.58.320">
    <property type="entry name" value="TPR-like"/>
    <property type="match status" value="1"/>
</dbReference>
<evidence type="ECO:0000313" key="2">
    <source>
        <dbReference type="Proteomes" id="UP000290682"/>
    </source>
</evidence>
<name>A0ABY0FFQ1_9NEIS</name>
<dbReference type="Pfam" id="PF06041">
    <property type="entry name" value="DUF924"/>
    <property type="match status" value="1"/>
</dbReference>
<proteinExistence type="predicted"/>
<reference evidence="1 2" key="1">
    <citation type="submission" date="2018-10" db="EMBL/GenBank/DDBJ databases">
        <title>Draft genome of Fastidiocella sp. strain 375T, a bacterium isolated from a karstic cave dripping water.</title>
        <authorList>
            <person name="Coelho C."/>
            <person name="Verissimo A."/>
            <person name="Tiago I."/>
        </authorList>
    </citation>
    <scope>NUCLEOTIDE SEQUENCE [LARGE SCALE GENOMIC DNA]</scope>
    <source>
        <strain evidence="1 2">CAVE-375</strain>
    </source>
</reference>
<dbReference type="InterPro" id="IPR010323">
    <property type="entry name" value="DUF924"/>
</dbReference>
<dbReference type="RefSeq" id="WP_129211836.1">
    <property type="nucleotide sequence ID" value="NZ_REGR01000002.1"/>
</dbReference>
<comment type="caution">
    <text evidence="1">The sequence shown here is derived from an EMBL/GenBank/DDBJ whole genome shotgun (WGS) entry which is preliminary data.</text>
</comment>
<organism evidence="1 2">
    <name type="scientific">Crenobacter cavernae</name>
    <dbReference type="NCBI Taxonomy" id="2290923"/>
    <lineage>
        <taxon>Bacteria</taxon>
        <taxon>Pseudomonadati</taxon>
        <taxon>Pseudomonadota</taxon>
        <taxon>Betaproteobacteria</taxon>
        <taxon>Neisseriales</taxon>
        <taxon>Neisseriaceae</taxon>
        <taxon>Crenobacter</taxon>
    </lineage>
</organism>
<dbReference type="EMBL" id="REGR01000002">
    <property type="protein sequence ID" value="RXZ45130.1"/>
    <property type="molecule type" value="Genomic_DNA"/>
</dbReference>